<evidence type="ECO:0000256" key="1">
    <source>
        <dbReference type="SAM" id="MobiDB-lite"/>
    </source>
</evidence>
<dbReference type="AlphaFoldDB" id="D9XIH4"/>
<dbReference type="HOGENOM" id="CLU_2453479_0_0_11"/>
<feature type="region of interest" description="Disordered" evidence="1">
    <location>
        <begin position="1"/>
        <end position="24"/>
    </location>
</feature>
<evidence type="ECO:0000313" key="2">
    <source>
        <dbReference type="EMBL" id="EFL32915.1"/>
    </source>
</evidence>
<proteinExistence type="predicted"/>
<evidence type="ECO:0000313" key="3">
    <source>
        <dbReference type="Proteomes" id="UP000004184"/>
    </source>
</evidence>
<sequence length="89" mass="8647">MPVLGRPSLSEAPDHGDGPGAEEEVQIGYAGVQGTPADVEVAHLGRPAVHGGPGPFATGDGPGPAGVGGEGAVGRSKHRSARSCETAAN</sequence>
<protein>
    <submittedName>
        <fullName evidence="2">Predicted protein</fullName>
    </submittedName>
</protein>
<gene>
    <name evidence="2" type="ORF">SSQG_03433</name>
</gene>
<keyword evidence="3" id="KW-1185">Reference proteome</keyword>
<feature type="region of interest" description="Disordered" evidence="1">
    <location>
        <begin position="45"/>
        <end position="89"/>
    </location>
</feature>
<name>D9XIH4_STRVT</name>
<dbReference type="STRING" id="591159.SSQG_03433"/>
<dbReference type="EMBL" id="GG657757">
    <property type="protein sequence ID" value="EFL32915.1"/>
    <property type="molecule type" value="Genomic_DNA"/>
</dbReference>
<organism evidence="2 3">
    <name type="scientific">Streptomyces viridochromogenes (strain DSM 40736 / JCM 4977 / BCRC 1201 / Tue 494)</name>
    <dbReference type="NCBI Taxonomy" id="591159"/>
    <lineage>
        <taxon>Bacteria</taxon>
        <taxon>Bacillati</taxon>
        <taxon>Actinomycetota</taxon>
        <taxon>Actinomycetes</taxon>
        <taxon>Kitasatosporales</taxon>
        <taxon>Streptomycetaceae</taxon>
        <taxon>Streptomyces</taxon>
    </lineage>
</organism>
<reference evidence="3" key="1">
    <citation type="submission" date="2009-02" db="EMBL/GenBank/DDBJ databases">
        <title>Annotation of Streptomyces viridochromogenes strain DSM 40736.</title>
        <authorList>
            <consortium name="The Broad Institute Genome Sequencing Platform"/>
            <consortium name="Broad Institute Microbial Sequencing Center"/>
            <person name="Fischbach M."/>
            <person name="Godfrey P."/>
            <person name="Ward D."/>
            <person name="Young S."/>
            <person name="Zeng Q."/>
            <person name="Koehrsen M."/>
            <person name="Alvarado L."/>
            <person name="Berlin A.M."/>
            <person name="Bochicchio J."/>
            <person name="Borenstein D."/>
            <person name="Chapman S.B."/>
            <person name="Chen Z."/>
            <person name="Engels R."/>
            <person name="Freedman E."/>
            <person name="Gellesch M."/>
            <person name="Goldberg J."/>
            <person name="Griggs A."/>
            <person name="Gujja S."/>
            <person name="Heilman E.R."/>
            <person name="Heiman D.I."/>
            <person name="Hepburn T.A."/>
            <person name="Howarth C."/>
            <person name="Jen D."/>
            <person name="Larson L."/>
            <person name="Lewis B."/>
            <person name="Mehta T."/>
            <person name="Park D."/>
            <person name="Pearson M."/>
            <person name="Richards J."/>
            <person name="Roberts A."/>
            <person name="Saif S."/>
            <person name="Shea T.D."/>
            <person name="Shenoy N."/>
            <person name="Sisk P."/>
            <person name="Stolte C."/>
            <person name="Sykes S.N."/>
            <person name="Thomson T."/>
            <person name="Walk T."/>
            <person name="White J."/>
            <person name="Yandava C."/>
            <person name="Straight P."/>
            <person name="Clardy J."/>
            <person name="Hung D."/>
            <person name="Kolter R."/>
            <person name="Mekalanos J."/>
            <person name="Walker S."/>
            <person name="Walsh C.T."/>
            <person name="Wieland-Brown L.C."/>
            <person name="Haas B."/>
            <person name="Nusbaum C."/>
            <person name="Birren B."/>
        </authorList>
    </citation>
    <scope>NUCLEOTIDE SEQUENCE [LARGE SCALE GENOMIC DNA]</scope>
    <source>
        <strain evidence="3">DSM 40736 / JCM 4977 / BCRC 1201 / Tue 494</strain>
    </source>
</reference>
<feature type="compositionally biased region" description="Gly residues" evidence="1">
    <location>
        <begin position="60"/>
        <end position="72"/>
    </location>
</feature>
<dbReference type="Proteomes" id="UP000004184">
    <property type="component" value="Unassembled WGS sequence"/>
</dbReference>
<accession>D9XIH4</accession>